<gene>
    <name evidence="2" type="ORF">P7K49_035727</name>
</gene>
<feature type="compositionally biased region" description="Polar residues" evidence="1">
    <location>
        <begin position="97"/>
        <end position="110"/>
    </location>
</feature>
<organism evidence="2 3">
    <name type="scientific">Saguinus oedipus</name>
    <name type="common">Cotton-top tamarin</name>
    <name type="synonym">Oedipomidas oedipus</name>
    <dbReference type="NCBI Taxonomy" id="9490"/>
    <lineage>
        <taxon>Eukaryota</taxon>
        <taxon>Metazoa</taxon>
        <taxon>Chordata</taxon>
        <taxon>Craniata</taxon>
        <taxon>Vertebrata</taxon>
        <taxon>Euteleostomi</taxon>
        <taxon>Mammalia</taxon>
        <taxon>Eutheria</taxon>
        <taxon>Euarchontoglires</taxon>
        <taxon>Primates</taxon>
        <taxon>Haplorrhini</taxon>
        <taxon>Platyrrhini</taxon>
        <taxon>Cebidae</taxon>
        <taxon>Callitrichinae</taxon>
        <taxon>Saguinus</taxon>
    </lineage>
</organism>
<comment type="caution">
    <text evidence="2">The sequence shown here is derived from an EMBL/GenBank/DDBJ whole genome shotgun (WGS) entry which is preliminary data.</text>
</comment>
<evidence type="ECO:0000313" key="3">
    <source>
        <dbReference type="Proteomes" id="UP001266305"/>
    </source>
</evidence>
<feature type="non-terminal residue" evidence="2">
    <location>
        <position position="1"/>
    </location>
</feature>
<sequence>KQAGLPPSALTLTWRAGAAEGETGLLKGPLAKEAVCPVALPAAGTQSGSRGAEHEAVAPDPPAASAPPLPAAGREPRSRRTGEAAPLSQHKAHSTVPGAQTRSHAPPSTHTQRKSDG</sequence>
<feature type="non-terminal residue" evidence="2">
    <location>
        <position position="117"/>
    </location>
</feature>
<reference evidence="2 3" key="1">
    <citation type="submission" date="2023-05" db="EMBL/GenBank/DDBJ databases">
        <title>B98-5 Cell Line De Novo Hybrid Assembly: An Optical Mapping Approach.</title>
        <authorList>
            <person name="Kananen K."/>
            <person name="Auerbach J.A."/>
            <person name="Kautto E."/>
            <person name="Blachly J.S."/>
        </authorList>
    </citation>
    <scope>NUCLEOTIDE SEQUENCE [LARGE SCALE GENOMIC DNA]</scope>
    <source>
        <strain evidence="2">B95-8</strain>
        <tissue evidence="2">Cell line</tissue>
    </source>
</reference>
<keyword evidence="3" id="KW-1185">Reference proteome</keyword>
<evidence type="ECO:0000256" key="1">
    <source>
        <dbReference type="SAM" id="MobiDB-lite"/>
    </source>
</evidence>
<name>A0ABQ9TQ31_SAGOE</name>
<evidence type="ECO:0000313" key="2">
    <source>
        <dbReference type="EMBL" id="KAK2086302.1"/>
    </source>
</evidence>
<dbReference type="EMBL" id="JASSZA010000020">
    <property type="protein sequence ID" value="KAK2086302.1"/>
    <property type="molecule type" value="Genomic_DNA"/>
</dbReference>
<proteinExistence type="predicted"/>
<feature type="region of interest" description="Disordered" evidence="1">
    <location>
        <begin position="42"/>
        <end position="117"/>
    </location>
</feature>
<protein>
    <submittedName>
        <fullName evidence="2">Uncharacterized protein</fullName>
    </submittedName>
</protein>
<accession>A0ABQ9TQ31</accession>
<feature type="compositionally biased region" description="Pro residues" evidence="1">
    <location>
        <begin position="59"/>
        <end position="70"/>
    </location>
</feature>
<dbReference type="Proteomes" id="UP001266305">
    <property type="component" value="Unassembled WGS sequence"/>
</dbReference>